<name>A0ABX7NW74_9BACT</name>
<gene>
    <name evidence="1" type="ORF">JY651_34635</name>
</gene>
<dbReference type="SUPFAM" id="SSF159501">
    <property type="entry name" value="EreA/ChaN-like"/>
    <property type="match status" value="1"/>
</dbReference>
<keyword evidence="2" id="KW-1185">Reference proteome</keyword>
<evidence type="ECO:0000313" key="1">
    <source>
        <dbReference type="EMBL" id="QSQ20363.1"/>
    </source>
</evidence>
<dbReference type="Proteomes" id="UP000662747">
    <property type="component" value="Chromosome"/>
</dbReference>
<protein>
    <recommendedName>
        <fullName evidence="3">Lipoprotein</fullName>
    </recommendedName>
</protein>
<proteinExistence type="predicted"/>
<dbReference type="EMBL" id="CP071090">
    <property type="protein sequence ID" value="QSQ20363.1"/>
    <property type="molecule type" value="Genomic_DNA"/>
</dbReference>
<reference evidence="1 2" key="1">
    <citation type="submission" date="2021-02" db="EMBL/GenBank/DDBJ databases">
        <title>De Novo genome assembly of isolated myxobacteria.</title>
        <authorList>
            <person name="Stevens D.C."/>
        </authorList>
    </citation>
    <scope>NUCLEOTIDE SEQUENCE [LARGE SCALE GENOMIC DNA]</scope>
    <source>
        <strain evidence="2">SCPEA02</strain>
    </source>
</reference>
<evidence type="ECO:0000313" key="2">
    <source>
        <dbReference type="Proteomes" id="UP000662747"/>
    </source>
</evidence>
<sequence length="507" mass="55023">MRLYGMLVGMGLACAGCATLTRPLGAVRNDETGEYETPKEETVYLVPIEDAMMMTRRILEEQRYDVLEKEGGMEMFTSAQEPGKNVVGSRSYERYYIKGEKVGPRQSLVRIFRLRYDETNKVLEIPHQALGPSNETVSAINDPDHPFDANHAIKSSPGAQARMHDYNANPFPEAPAIEGFQLVRGNRDVSIEHTLLERLEMVPSLELVGGNTSVPARSVVLEGWAEATETAAAPVAECGTPVEGAAPLMGKGETVLLADPLGTRELPSAALRMLCEATSKDLPVTLALSMPTTEQPLLDTYLASAGSSQDAQELLRGSSFWRRVHQDGRSSRAMLWLVEQARRLRASGKAVSLVAFDVDKGKGNEREAQMAKNLLDARGKNPDTWMLVLTGGTHARTASVGWDSDYEPLGMRLAKVLPSVKALDVGFTRGSQFSCRYNVWDAVECNVFAISPTKQARQASTVSPGVQLYTEPHQEGFQGRIYVGALNASPPALQATAAAVSSGPASK</sequence>
<evidence type="ECO:0008006" key="3">
    <source>
        <dbReference type="Google" id="ProtNLM"/>
    </source>
</evidence>
<accession>A0ABX7NW74</accession>
<organism evidence="1 2">
    <name type="scientific">Pyxidicoccus parkwayensis</name>
    <dbReference type="NCBI Taxonomy" id="2813578"/>
    <lineage>
        <taxon>Bacteria</taxon>
        <taxon>Pseudomonadati</taxon>
        <taxon>Myxococcota</taxon>
        <taxon>Myxococcia</taxon>
        <taxon>Myxococcales</taxon>
        <taxon>Cystobacterineae</taxon>
        <taxon>Myxococcaceae</taxon>
        <taxon>Pyxidicoccus</taxon>
    </lineage>
</organism>
<dbReference type="RefSeq" id="WP_206721943.1">
    <property type="nucleotide sequence ID" value="NZ_CP071090.1"/>
</dbReference>